<evidence type="ECO:0000313" key="2">
    <source>
        <dbReference type="Proteomes" id="UP000793456"/>
    </source>
</evidence>
<reference evidence="1" key="1">
    <citation type="submission" date="2018-11" db="EMBL/GenBank/DDBJ databases">
        <title>The sequence and de novo assembly of Larimichthys crocea genome using PacBio and Hi-C technologies.</title>
        <authorList>
            <person name="Xu P."/>
            <person name="Chen B."/>
            <person name="Zhou Z."/>
            <person name="Ke Q."/>
            <person name="Wu Y."/>
            <person name="Bai H."/>
            <person name="Pu F."/>
        </authorList>
    </citation>
    <scope>NUCLEOTIDE SEQUENCE</scope>
    <source>
        <tissue evidence="1">Muscle</tissue>
    </source>
</reference>
<gene>
    <name evidence="1" type="ORF">E3U43_022264</name>
</gene>
<protein>
    <submittedName>
        <fullName evidence="1">Uncharacterized protein</fullName>
    </submittedName>
</protein>
<dbReference type="Proteomes" id="UP000793456">
    <property type="component" value="Chromosome X"/>
</dbReference>
<keyword evidence="2" id="KW-1185">Reference proteome</keyword>
<sequence length="277" mass="31646">MVVCRVRNAHKRKYALICLCIVGFVMYKYLGPAGGRRITRKVGLSANSSQLTLEGQPFHILGGSIHYFRVPRAYWRDRLLKMKACGINTLTTYVPWSLHQPEREVFNFHTQLDLEAYINLADELGLWVILRPGPYISSELDLGGLPSWLLRDDSMKLRTTYPGFTEAVNTFFDKLIPKVVPLQFKKGGPIIAVQVENEYGSFAKDESYMFFIKEPSSPTMVMDYWTGGYDVWGELHHVLPPEDTVSTVREILRRGMSVNLYMFHGGSSFGLHERSAR</sequence>
<dbReference type="EMBL" id="CM011683">
    <property type="protein sequence ID" value="TMS13784.1"/>
    <property type="molecule type" value="Genomic_DNA"/>
</dbReference>
<proteinExistence type="predicted"/>
<evidence type="ECO:0000313" key="1">
    <source>
        <dbReference type="EMBL" id="TMS13784.1"/>
    </source>
</evidence>
<name>A0ACD3R303_LARCR</name>
<accession>A0ACD3R303</accession>
<comment type="caution">
    <text evidence="1">The sequence shown here is derived from an EMBL/GenBank/DDBJ whole genome shotgun (WGS) entry which is preliminary data.</text>
</comment>
<organism evidence="1 2">
    <name type="scientific">Larimichthys crocea</name>
    <name type="common">Large yellow croaker</name>
    <name type="synonym">Pseudosciaena crocea</name>
    <dbReference type="NCBI Taxonomy" id="215358"/>
    <lineage>
        <taxon>Eukaryota</taxon>
        <taxon>Metazoa</taxon>
        <taxon>Chordata</taxon>
        <taxon>Craniata</taxon>
        <taxon>Vertebrata</taxon>
        <taxon>Euteleostomi</taxon>
        <taxon>Actinopterygii</taxon>
        <taxon>Neopterygii</taxon>
        <taxon>Teleostei</taxon>
        <taxon>Neoteleostei</taxon>
        <taxon>Acanthomorphata</taxon>
        <taxon>Eupercaria</taxon>
        <taxon>Sciaenidae</taxon>
        <taxon>Larimichthys</taxon>
    </lineage>
</organism>